<dbReference type="InterPro" id="IPR029058">
    <property type="entry name" value="AB_hydrolase_fold"/>
</dbReference>
<evidence type="ECO:0000256" key="1">
    <source>
        <dbReference type="SAM" id="Phobius"/>
    </source>
</evidence>
<protein>
    <recommendedName>
        <fullName evidence="2">AB hydrolase-1 domain-containing protein</fullName>
    </recommendedName>
</protein>
<dbReference type="STRING" id="1514105.AOC36_00245"/>
<dbReference type="InterPro" id="IPR000073">
    <property type="entry name" value="AB_hydrolase_1"/>
</dbReference>
<dbReference type="SUPFAM" id="SSF53474">
    <property type="entry name" value="alpha/beta-Hydrolases"/>
    <property type="match status" value="1"/>
</dbReference>
<evidence type="ECO:0000313" key="3">
    <source>
        <dbReference type="EMBL" id="AMC92476.1"/>
    </source>
</evidence>
<keyword evidence="1" id="KW-0472">Membrane</keyword>
<proteinExistence type="predicted"/>
<keyword evidence="1" id="KW-0812">Transmembrane</keyword>
<keyword evidence="4" id="KW-1185">Reference proteome</keyword>
<evidence type="ECO:0000313" key="4">
    <source>
        <dbReference type="Proteomes" id="UP000063781"/>
    </source>
</evidence>
<dbReference type="AlphaFoldDB" id="A0A120JTC6"/>
<sequence length="295" mass="32805">MWIYILGTMLIVITMYLVIQAIRCHNAVKESRKTLTTYQAESVSLSYGNLTYVDKGVGEVILSVHGLFGGYDQAFDTCKDLSSDYRIIAPSRFGYVGSDILGSGTPGEQATAFVELLDRLKIEKVFLLGTSAGGSVSIRFALDYPHRTKGLILYCSGMHFSEKPHTYPEYAGPPAFLCNNFAMYVISPFFEPIMGMHPSTINSMLPIGDRKDGVILDASVTNPDMARNFENYHIESLQVPTLIFHAIDDKLVRYEDTLNALNRFPNCTFISFETGGHLMDGHAKEIETAVAKFIH</sequence>
<organism evidence="3 4">
    <name type="scientific">Erysipelothrix larvae</name>
    <dbReference type="NCBI Taxonomy" id="1514105"/>
    <lineage>
        <taxon>Bacteria</taxon>
        <taxon>Bacillati</taxon>
        <taxon>Bacillota</taxon>
        <taxon>Erysipelotrichia</taxon>
        <taxon>Erysipelotrichales</taxon>
        <taxon>Erysipelotrichaceae</taxon>
        <taxon>Erysipelothrix</taxon>
    </lineage>
</organism>
<dbReference type="KEGG" id="erl:AOC36_00245"/>
<feature type="domain" description="AB hydrolase-1" evidence="2">
    <location>
        <begin position="60"/>
        <end position="230"/>
    </location>
</feature>
<dbReference type="Pfam" id="PF00561">
    <property type="entry name" value="Abhydrolase_1"/>
    <property type="match status" value="1"/>
</dbReference>
<dbReference type="InterPro" id="IPR050266">
    <property type="entry name" value="AB_hydrolase_sf"/>
</dbReference>
<gene>
    <name evidence="3" type="ORF">AOC36_00245</name>
</gene>
<dbReference type="EMBL" id="CP013213">
    <property type="protein sequence ID" value="AMC92476.1"/>
    <property type="molecule type" value="Genomic_DNA"/>
</dbReference>
<dbReference type="Gene3D" id="3.40.50.1820">
    <property type="entry name" value="alpha/beta hydrolase"/>
    <property type="match status" value="1"/>
</dbReference>
<reference evidence="3 4" key="1">
    <citation type="submission" date="2015-10" db="EMBL/GenBank/DDBJ databases">
        <title>Erysipelothrix larvae sp. LV19 isolated from the larval gut of the rhinoceros beetle, Trypoxylus dichotomus.</title>
        <authorList>
            <person name="Lim S."/>
            <person name="Kim B.-C."/>
        </authorList>
    </citation>
    <scope>NUCLEOTIDE SEQUENCE [LARGE SCALE GENOMIC DNA]</scope>
    <source>
        <strain evidence="3 4">LV19</strain>
    </source>
</reference>
<dbReference type="PRINTS" id="PR00111">
    <property type="entry name" value="ABHYDROLASE"/>
</dbReference>
<name>A0A120JTC6_9FIRM</name>
<dbReference type="Proteomes" id="UP000063781">
    <property type="component" value="Chromosome"/>
</dbReference>
<accession>A0A120JTC6</accession>
<keyword evidence="1" id="KW-1133">Transmembrane helix</keyword>
<dbReference type="PANTHER" id="PTHR43798">
    <property type="entry name" value="MONOACYLGLYCEROL LIPASE"/>
    <property type="match status" value="1"/>
</dbReference>
<evidence type="ECO:0000259" key="2">
    <source>
        <dbReference type="Pfam" id="PF00561"/>
    </source>
</evidence>
<feature type="transmembrane region" description="Helical" evidence="1">
    <location>
        <begin position="6"/>
        <end position="24"/>
    </location>
</feature>